<keyword evidence="7" id="KW-0275">Fatty acid biosynthesis</keyword>
<dbReference type="PANTHER" id="PTHR31727:SF6">
    <property type="entry name" value="OLEOYL-ACYL CARRIER PROTEIN THIOESTERASE 1, CHLOROPLASTIC"/>
    <property type="match status" value="1"/>
</dbReference>
<keyword evidence="6" id="KW-0443">Lipid metabolism</keyword>
<dbReference type="PANTHER" id="PTHR31727">
    <property type="entry name" value="OLEOYL-ACYL CARRIER PROTEIN THIOESTERASE 1, CHLOROPLASTIC"/>
    <property type="match status" value="1"/>
</dbReference>
<keyword evidence="2" id="KW-0444">Lipid biosynthesis</keyword>
<comment type="caution">
    <text evidence="10">The sequence shown here is derived from an EMBL/GenBank/DDBJ whole genome shotgun (WGS) entry which is preliminary data.</text>
</comment>
<feature type="domain" description="Acyl-ACP thioesterase N-terminal hotdog" evidence="8">
    <location>
        <begin position="3"/>
        <end position="131"/>
    </location>
</feature>
<accession>A0ABS3GXK1</accession>
<reference evidence="10 11" key="1">
    <citation type="submission" date="2021-03" db="EMBL/GenBank/DDBJ databases">
        <title>Enterococcal diversity collection.</title>
        <authorList>
            <person name="Gilmore M.S."/>
            <person name="Schwartzman J."/>
            <person name="Van Tyne D."/>
            <person name="Martin M."/>
            <person name="Earl A.M."/>
            <person name="Manson A.L."/>
            <person name="Straub T."/>
            <person name="Salamzade R."/>
            <person name="Saavedra J."/>
            <person name="Lebreton F."/>
            <person name="Prichula J."/>
            <person name="Schaufler K."/>
            <person name="Gaca A."/>
            <person name="Sgardioli B."/>
            <person name="Wagenaar J."/>
            <person name="Strong T."/>
        </authorList>
    </citation>
    <scope>NUCLEOTIDE SEQUENCE [LARGE SCALE GENOMIC DNA]</scope>
    <source>
        <strain evidence="10 11">DIV0869a</strain>
    </source>
</reference>
<feature type="domain" description="Acyl-ACP thioesterase-like C-terminal" evidence="9">
    <location>
        <begin position="146"/>
        <end position="244"/>
    </location>
</feature>
<dbReference type="InterPro" id="IPR045023">
    <property type="entry name" value="FATA/B"/>
</dbReference>
<dbReference type="EMBL" id="JAFLWD010000013">
    <property type="protein sequence ID" value="MBO0439993.1"/>
    <property type="molecule type" value="Genomic_DNA"/>
</dbReference>
<dbReference type="InterPro" id="IPR002864">
    <property type="entry name" value="Acyl-ACP_thioesterase_NHD"/>
</dbReference>
<sequence length="254" mass="29726">MAKKYTTPYEVAYYDGDITRKMTIPSMLAVVIKTSEEQSDALERGADFVASFGLGWVITNYEIHITRLPKVGENISVTTQAVAYNKYFCYRNFWIHDEQGNECVLIKSTFVLMDKENRKMSSVLPEIIAPYESEKIKKIYRSEKIEKVEDGEFLPYRVRYFDIDGNQHVNNAIYFNWMLDVLGYDFLSTNEPTFINVKFDKEVEYGQVVESHYEMLDTESGKTTRHEIRIDGQIYCEANMKWKEDESKVFSSEK</sequence>
<evidence type="ECO:0000256" key="6">
    <source>
        <dbReference type="ARBA" id="ARBA00023098"/>
    </source>
</evidence>
<protein>
    <submittedName>
        <fullName evidence="10">Acyl-[acyl-carrier-protein] thioesterase</fullName>
    </submittedName>
</protein>
<evidence type="ECO:0000256" key="2">
    <source>
        <dbReference type="ARBA" id="ARBA00022516"/>
    </source>
</evidence>
<organism evidence="10 11">
    <name type="scientific">Candidatus Enterococcus ikei</name>
    <dbReference type="NCBI Taxonomy" id="2815326"/>
    <lineage>
        <taxon>Bacteria</taxon>
        <taxon>Bacillati</taxon>
        <taxon>Bacillota</taxon>
        <taxon>Bacilli</taxon>
        <taxon>Lactobacillales</taxon>
        <taxon>Enterococcaceae</taxon>
        <taxon>Enterococcus</taxon>
    </lineage>
</organism>
<dbReference type="InterPro" id="IPR029069">
    <property type="entry name" value="HotDog_dom_sf"/>
</dbReference>
<evidence type="ECO:0000256" key="5">
    <source>
        <dbReference type="ARBA" id="ARBA00022946"/>
    </source>
</evidence>
<evidence type="ECO:0000256" key="7">
    <source>
        <dbReference type="ARBA" id="ARBA00023160"/>
    </source>
</evidence>
<dbReference type="Gene3D" id="3.10.129.10">
    <property type="entry name" value="Hotdog Thioesterase"/>
    <property type="match status" value="1"/>
</dbReference>
<dbReference type="InterPro" id="IPR049427">
    <property type="entry name" value="Acyl-ACP_TE_C"/>
</dbReference>
<gene>
    <name evidence="10" type="ORF">JZO69_06445</name>
</gene>
<dbReference type="Proteomes" id="UP000664632">
    <property type="component" value="Unassembled WGS sequence"/>
</dbReference>
<evidence type="ECO:0000313" key="11">
    <source>
        <dbReference type="Proteomes" id="UP000664632"/>
    </source>
</evidence>
<evidence type="ECO:0000259" key="9">
    <source>
        <dbReference type="Pfam" id="PF20791"/>
    </source>
</evidence>
<keyword evidence="5" id="KW-0809">Transit peptide</keyword>
<keyword evidence="3" id="KW-0378">Hydrolase</keyword>
<keyword evidence="4" id="KW-0276">Fatty acid metabolism</keyword>
<evidence type="ECO:0000256" key="3">
    <source>
        <dbReference type="ARBA" id="ARBA00022801"/>
    </source>
</evidence>
<evidence type="ECO:0000259" key="8">
    <source>
        <dbReference type="Pfam" id="PF01643"/>
    </source>
</evidence>
<evidence type="ECO:0000313" key="10">
    <source>
        <dbReference type="EMBL" id="MBO0439993.1"/>
    </source>
</evidence>
<dbReference type="RefSeq" id="WP_207112072.1">
    <property type="nucleotide sequence ID" value="NZ_JAFLWD010000013.1"/>
</dbReference>
<keyword evidence="11" id="KW-1185">Reference proteome</keyword>
<dbReference type="CDD" id="cd00586">
    <property type="entry name" value="4HBT"/>
    <property type="match status" value="2"/>
</dbReference>
<evidence type="ECO:0000256" key="1">
    <source>
        <dbReference type="ARBA" id="ARBA00006500"/>
    </source>
</evidence>
<dbReference type="SUPFAM" id="SSF54637">
    <property type="entry name" value="Thioesterase/thiol ester dehydrase-isomerase"/>
    <property type="match status" value="2"/>
</dbReference>
<evidence type="ECO:0000256" key="4">
    <source>
        <dbReference type="ARBA" id="ARBA00022832"/>
    </source>
</evidence>
<dbReference type="Pfam" id="PF20791">
    <property type="entry name" value="Acyl-ACP_TE_C"/>
    <property type="match status" value="1"/>
</dbReference>
<name>A0ABS3GXK1_9ENTE</name>
<proteinExistence type="inferred from homology"/>
<dbReference type="Pfam" id="PF01643">
    <property type="entry name" value="Acyl-ACP_TE"/>
    <property type="match status" value="1"/>
</dbReference>
<comment type="similarity">
    <text evidence="1">Belongs to the acyl-ACP thioesterase family.</text>
</comment>